<dbReference type="RefSeq" id="WP_261953350.1">
    <property type="nucleotide sequence ID" value="NZ_AP026073.1"/>
</dbReference>
<evidence type="ECO:0000313" key="5">
    <source>
        <dbReference type="Proteomes" id="UP001059597"/>
    </source>
</evidence>
<evidence type="ECO:0000313" key="4">
    <source>
        <dbReference type="EMBL" id="BDM69447.1"/>
    </source>
</evidence>
<proteinExistence type="predicted"/>
<sequence>MKAIIYHSFGGPEVLTFGETEKPEPGPGEVRVKVVTVGVNPLDYKRRYGWVEQHYPTTFPAVPGLEFAGIVDALGPGDHEVSVGDEVFGWTATGAYAEYALAGDIVPKPAELSFRAAAALPVAGETAQRVLDELGLAKGETLLLHAAAGAVGQVAVQLAVALGATVVGTASPANHDFLRALGAIPVAYGEGLADRVRAAAPQGVDAVFDAAGHDVLPLSIALRGGTTDRIVTIADPNAAEHGVPFSAGGTPSEQVRAGLARHARLAVEGRLSVPVVETFPLAEAAKAQELSEAGHVRGKLVIEV</sequence>
<evidence type="ECO:0000259" key="3">
    <source>
        <dbReference type="SMART" id="SM00829"/>
    </source>
</evidence>
<dbReference type="Proteomes" id="UP001059597">
    <property type="component" value="Chromosome"/>
</dbReference>
<dbReference type="InterPro" id="IPR020843">
    <property type="entry name" value="ER"/>
</dbReference>
<dbReference type="SUPFAM" id="SSF50129">
    <property type="entry name" value="GroES-like"/>
    <property type="match status" value="1"/>
</dbReference>
<dbReference type="SUPFAM" id="SSF51735">
    <property type="entry name" value="NAD(P)-binding Rossmann-fold domains"/>
    <property type="match status" value="1"/>
</dbReference>
<dbReference type="Gene3D" id="3.40.50.720">
    <property type="entry name" value="NAD(P)-binding Rossmann-like Domain"/>
    <property type="match status" value="1"/>
</dbReference>
<name>A0ABN6QVL5_STRNI</name>
<dbReference type="Pfam" id="PF13602">
    <property type="entry name" value="ADH_zinc_N_2"/>
    <property type="match status" value="1"/>
</dbReference>
<dbReference type="PANTHER" id="PTHR48106">
    <property type="entry name" value="QUINONE OXIDOREDUCTASE PIG3-RELATED"/>
    <property type="match status" value="1"/>
</dbReference>
<keyword evidence="5" id="KW-1185">Reference proteome</keyword>
<dbReference type="InterPro" id="IPR036291">
    <property type="entry name" value="NAD(P)-bd_dom_sf"/>
</dbReference>
<organism evidence="4 5">
    <name type="scientific">Streptomyces nigrescens</name>
    <dbReference type="NCBI Taxonomy" id="1920"/>
    <lineage>
        <taxon>Bacteria</taxon>
        <taxon>Bacillati</taxon>
        <taxon>Actinomycetota</taxon>
        <taxon>Actinomycetes</taxon>
        <taxon>Kitasatosporales</taxon>
        <taxon>Streptomycetaceae</taxon>
        <taxon>Streptomyces</taxon>
    </lineage>
</organism>
<dbReference type="InterPro" id="IPR011032">
    <property type="entry name" value="GroES-like_sf"/>
</dbReference>
<dbReference type="InterPro" id="IPR013154">
    <property type="entry name" value="ADH-like_N"/>
</dbReference>
<dbReference type="EMBL" id="AP026073">
    <property type="protein sequence ID" value="BDM69447.1"/>
    <property type="molecule type" value="Genomic_DNA"/>
</dbReference>
<keyword evidence="1" id="KW-0521">NADP</keyword>
<keyword evidence="2" id="KW-0560">Oxidoreductase</keyword>
<protein>
    <submittedName>
        <fullName evidence="4">NADPH:quinone reductase</fullName>
    </submittedName>
</protein>
<dbReference type="PANTHER" id="PTHR48106:SF13">
    <property type="entry name" value="QUINONE OXIDOREDUCTASE-RELATED"/>
    <property type="match status" value="1"/>
</dbReference>
<evidence type="ECO:0000256" key="2">
    <source>
        <dbReference type="ARBA" id="ARBA00023002"/>
    </source>
</evidence>
<reference evidence="4" key="1">
    <citation type="submission" date="2022-06" db="EMBL/GenBank/DDBJ databases">
        <title>Complete genome sequence of Streptomyces nigrescens HEK616.</title>
        <authorList>
            <person name="Asamizu S."/>
            <person name="Onaka H."/>
        </authorList>
    </citation>
    <scope>NUCLEOTIDE SEQUENCE</scope>
    <source>
        <strain evidence="4">HEK616</strain>
    </source>
</reference>
<accession>A0ABN6QVL5</accession>
<dbReference type="Pfam" id="PF08240">
    <property type="entry name" value="ADH_N"/>
    <property type="match status" value="1"/>
</dbReference>
<dbReference type="Gene3D" id="3.90.180.10">
    <property type="entry name" value="Medium-chain alcohol dehydrogenases, catalytic domain"/>
    <property type="match status" value="1"/>
</dbReference>
<dbReference type="SMART" id="SM00829">
    <property type="entry name" value="PKS_ER"/>
    <property type="match status" value="1"/>
</dbReference>
<dbReference type="CDD" id="cd05289">
    <property type="entry name" value="MDR_like_2"/>
    <property type="match status" value="1"/>
</dbReference>
<evidence type="ECO:0000256" key="1">
    <source>
        <dbReference type="ARBA" id="ARBA00022857"/>
    </source>
</evidence>
<feature type="domain" description="Enoyl reductase (ER)" evidence="3">
    <location>
        <begin position="10"/>
        <end position="302"/>
    </location>
</feature>
<gene>
    <name evidence="4" type="ORF">HEK616_29340</name>
</gene>